<keyword evidence="6" id="KW-0732">Signal</keyword>
<dbReference type="Gene3D" id="1.50.10.10">
    <property type="match status" value="1"/>
</dbReference>
<evidence type="ECO:0000259" key="7">
    <source>
        <dbReference type="PROSITE" id="PS51677"/>
    </source>
</evidence>
<feature type="signal peptide" evidence="6">
    <location>
        <begin position="1"/>
        <end position="23"/>
    </location>
</feature>
<dbReference type="InterPro" id="IPR014756">
    <property type="entry name" value="Ig_E-set"/>
</dbReference>
<keyword evidence="4 8" id="KW-0326">Glycosidase</keyword>
<evidence type="ECO:0000313" key="8">
    <source>
        <dbReference type="EMBL" id="TWT37428.1"/>
    </source>
</evidence>
<reference evidence="8 9" key="1">
    <citation type="submission" date="2019-02" db="EMBL/GenBank/DDBJ databases">
        <title>Deep-cultivation of Planctomycetes and their phenomic and genomic characterization uncovers novel biology.</title>
        <authorList>
            <person name="Wiegand S."/>
            <person name="Jogler M."/>
            <person name="Boedeker C."/>
            <person name="Pinto D."/>
            <person name="Vollmers J."/>
            <person name="Rivas-Marin E."/>
            <person name="Kohn T."/>
            <person name="Peeters S.H."/>
            <person name="Heuer A."/>
            <person name="Rast P."/>
            <person name="Oberbeckmann S."/>
            <person name="Bunk B."/>
            <person name="Jeske O."/>
            <person name="Meyerdierks A."/>
            <person name="Storesund J.E."/>
            <person name="Kallscheuer N."/>
            <person name="Luecker S."/>
            <person name="Lage O.M."/>
            <person name="Pohl T."/>
            <person name="Merkel B.J."/>
            <person name="Hornburger P."/>
            <person name="Mueller R.-W."/>
            <person name="Bruemmer F."/>
            <person name="Labrenz M."/>
            <person name="Spormann A.M."/>
            <person name="Op Den Camp H."/>
            <person name="Overmann J."/>
            <person name="Amann R."/>
            <person name="Jetten M.S.M."/>
            <person name="Mascher T."/>
            <person name="Medema M.H."/>
            <person name="Devos D.P."/>
            <person name="Kaster A.-K."/>
            <person name="Ovreas L."/>
            <person name="Rohde M."/>
            <person name="Galperin M.Y."/>
            <person name="Jogler C."/>
        </authorList>
    </citation>
    <scope>NUCLEOTIDE SEQUENCE [LARGE SCALE GENOMIC DNA]</scope>
    <source>
        <strain evidence="8 9">KOR34</strain>
    </source>
</reference>
<keyword evidence="2 8" id="KW-0378">Hydrolase</keyword>
<dbReference type="OrthoDB" id="232310at2"/>
<evidence type="ECO:0000256" key="1">
    <source>
        <dbReference type="ARBA" id="ARBA00007072"/>
    </source>
</evidence>
<dbReference type="GO" id="GO:0000272">
    <property type="term" value="P:polysaccharide catabolic process"/>
    <property type="evidence" value="ECO:0007669"/>
    <property type="project" value="UniProtKB-KW"/>
</dbReference>
<proteinExistence type="inferred from homology"/>
<dbReference type="PANTHER" id="PTHR22298">
    <property type="entry name" value="ENDO-1,4-BETA-GLUCANASE"/>
    <property type="match status" value="1"/>
</dbReference>
<dbReference type="InterPro" id="IPR011330">
    <property type="entry name" value="Glyco_hydro/deAcase_b/a-brl"/>
</dbReference>
<gene>
    <name evidence="8" type="primary">celD</name>
    <name evidence="8" type="ORF">KOR34_23780</name>
</gene>
<evidence type="ECO:0000256" key="5">
    <source>
        <dbReference type="ARBA" id="ARBA00023326"/>
    </source>
</evidence>
<dbReference type="InterPro" id="IPR004197">
    <property type="entry name" value="Cellulase_Ig-like"/>
</dbReference>
<dbReference type="Gene3D" id="3.20.20.370">
    <property type="entry name" value="Glycoside hydrolase/deacetylase"/>
    <property type="match status" value="1"/>
</dbReference>
<comment type="caution">
    <text evidence="8">The sequence shown here is derived from an EMBL/GenBank/DDBJ whole genome shotgun (WGS) entry which is preliminary data.</text>
</comment>
<keyword evidence="5" id="KW-0624">Polysaccharide degradation</keyword>
<dbReference type="SUPFAM" id="SSF48208">
    <property type="entry name" value="Six-hairpin glycosidases"/>
    <property type="match status" value="1"/>
</dbReference>
<protein>
    <submittedName>
        <fullName evidence="8">Endoglucanase D</fullName>
        <ecNumber evidence="8">3.2.1.4</ecNumber>
    </submittedName>
</protein>
<dbReference type="Pfam" id="PF00759">
    <property type="entry name" value="Glyco_hydro_9"/>
    <property type="match status" value="1"/>
</dbReference>
<dbReference type="Pfam" id="PF01522">
    <property type="entry name" value="Polysacc_deac_1"/>
    <property type="match status" value="1"/>
</dbReference>
<dbReference type="GO" id="GO:0016810">
    <property type="term" value="F:hydrolase activity, acting on carbon-nitrogen (but not peptide) bonds"/>
    <property type="evidence" value="ECO:0007669"/>
    <property type="project" value="InterPro"/>
</dbReference>
<organism evidence="8 9">
    <name type="scientific">Posidoniimonas corsicana</name>
    <dbReference type="NCBI Taxonomy" id="1938618"/>
    <lineage>
        <taxon>Bacteria</taxon>
        <taxon>Pseudomonadati</taxon>
        <taxon>Planctomycetota</taxon>
        <taxon>Planctomycetia</taxon>
        <taxon>Pirellulales</taxon>
        <taxon>Lacipirellulaceae</taxon>
        <taxon>Posidoniimonas</taxon>
    </lineage>
</organism>
<dbReference type="InterPro" id="IPR008928">
    <property type="entry name" value="6-hairpin_glycosidase_sf"/>
</dbReference>
<dbReference type="InterPro" id="IPR012341">
    <property type="entry name" value="6hp_glycosidase-like_sf"/>
</dbReference>
<feature type="domain" description="NodB homology" evidence="7">
    <location>
        <begin position="622"/>
        <end position="829"/>
    </location>
</feature>
<sequence length="839" mass="92956" precursor="true">MRTMARGLAVVASALVVCSSGFAAQPVHIRTNQLGYLASDPKSAIAFSEEELATQFHVVEVGSGRVVYAGEARPANESSWNSFAHHYRLDFTDLRAEGRYAIRLEPGGAESRPFRIGPDAFGRHVEDLLGFMRQQRCGYNPLLDMVCHQRDGRTAYGPRPAGTFVDASGGWHDAGDQLKYLLTASNATARMLLAYELEPTKFADHVDRLGQPGPNGLPDVLDEARWGLDWIHKLHPEPDQLYHQVADDRDHSGWKSPDADTSDYGWGPNSYRVLYFADGRPQGLKQYKSDSDGVANLAGRCAAAMAMGHRVWKERGDPVFAQRCLVAARELYAMGAAAEGTQQGNSYGAPYRYAEATWADDMEWGAAELYRETGDPANLEQAKRYARIAGDVGWMHHEQAGHYEYYPFVNVGHFALFPHVDAEFQEELAGYYRSGLDATVARAKTNVYGVGVPFIWCSNNLTTALITQALLYERMTGDSRYREHATRHRDWLLGRNPWGTTMFTGVPRDGDAPLDVHTGVWKLFRRNVPGGLVDGPVYRSVFDGLIGVQLNEADEYKDFQNDHVVYHDDFGDYATNEPTMDGTAGAIYFMAHYGAYASDSGDAAGELEISHGAVVRGSAAEAKIALVFTGGEHTDGAEEILATLADRRVKASFFLTGDFLAQPGMADWTRRAAVRGHYVGPHSHAHPLYAPWDDRERILVTKQDFLQDLRKNLDEVRALGGAAGDPVWFIPPYEWHNARHAEWATAAGCRLFNFTPGSGSHRDFAPEGHKAFLPSVELVQGILTHEQSEPNGLNGHLLLLHLGSARQDRAPPLLPRLIDALHERGYEFVTVDRLLGRSR</sequence>
<dbReference type="GO" id="GO:0008810">
    <property type="term" value="F:cellulase activity"/>
    <property type="evidence" value="ECO:0007669"/>
    <property type="project" value="UniProtKB-EC"/>
</dbReference>
<accession>A0A5C5VFG9</accession>
<dbReference type="Gene3D" id="2.60.40.10">
    <property type="entry name" value="Immunoglobulins"/>
    <property type="match status" value="1"/>
</dbReference>
<dbReference type="CDD" id="cd02850">
    <property type="entry name" value="E_set_Cellulase_N"/>
    <property type="match status" value="1"/>
</dbReference>
<dbReference type="InterPro" id="IPR002509">
    <property type="entry name" value="NODB_dom"/>
</dbReference>
<dbReference type="RefSeq" id="WP_146564765.1">
    <property type="nucleotide sequence ID" value="NZ_SIHJ01000001.1"/>
</dbReference>
<dbReference type="InterPro" id="IPR013783">
    <property type="entry name" value="Ig-like_fold"/>
</dbReference>
<dbReference type="PROSITE" id="PS51677">
    <property type="entry name" value="NODB"/>
    <property type="match status" value="1"/>
</dbReference>
<dbReference type="Proteomes" id="UP000316714">
    <property type="component" value="Unassembled WGS sequence"/>
</dbReference>
<evidence type="ECO:0000313" key="9">
    <source>
        <dbReference type="Proteomes" id="UP000316714"/>
    </source>
</evidence>
<dbReference type="EC" id="3.2.1.4" evidence="8"/>
<feature type="chain" id="PRO_5022924499" evidence="6">
    <location>
        <begin position="24"/>
        <end position="839"/>
    </location>
</feature>
<comment type="similarity">
    <text evidence="1">Belongs to the glycosyl hydrolase 9 (cellulase E) family.</text>
</comment>
<dbReference type="AlphaFoldDB" id="A0A5C5VFG9"/>
<name>A0A5C5VFG9_9BACT</name>
<keyword evidence="9" id="KW-1185">Reference proteome</keyword>
<evidence type="ECO:0000256" key="6">
    <source>
        <dbReference type="SAM" id="SignalP"/>
    </source>
</evidence>
<dbReference type="SUPFAM" id="SSF81296">
    <property type="entry name" value="E set domains"/>
    <property type="match status" value="1"/>
</dbReference>
<keyword evidence="3" id="KW-0119">Carbohydrate metabolism</keyword>
<evidence type="ECO:0000256" key="2">
    <source>
        <dbReference type="ARBA" id="ARBA00022801"/>
    </source>
</evidence>
<dbReference type="Pfam" id="PF02927">
    <property type="entry name" value="CelD_N"/>
    <property type="match status" value="1"/>
</dbReference>
<evidence type="ECO:0000256" key="4">
    <source>
        <dbReference type="ARBA" id="ARBA00023295"/>
    </source>
</evidence>
<evidence type="ECO:0000256" key="3">
    <source>
        <dbReference type="ARBA" id="ARBA00023277"/>
    </source>
</evidence>
<dbReference type="EMBL" id="SIHJ01000001">
    <property type="protein sequence ID" value="TWT37428.1"/>
    <property type="molecule type" value="Genomic_DNA"/>
</dbReference>
<dbReference type="SUPFAM" id="SSF88713">
    <property type="entry name" value="Glycoside hydrolase/deacetylase"/>
    <property type="match status" value="1"/>
</dbReference>
<dbReference type="CDD" id="cd10917">
    <property type="entry name" value="CE4_NodB_like_6s_7s"/>
    <property type="match status" value="1"/>
</dbReference>
<dbReference type="InterPro" id="IPR001701">
    <property type="entry name" value="Glyco_hydro_9"/>
</dbReference>